<dbReference type="InterPro" id="IPR038396">
    <property type="entry name" value="SpoIIAA-like_sf"/>
</dbReference>
<evidence type="ECO:0000313" key="1">
    <source>
        <dbReference type="EMBL" id="KPL71677.1"/>
    </source>
</evidence>
<dbReference type="EMBL" id="LGCK01000010">
    <property type="protein sequence ID" value="KPL71677.1"/>
    <property type="molecule type" value="Genomic_DNA"/>
</dbReference>
<accession>A0A0P6X917</accession>
<name>A0A0P6X917_9CHLR</name>
<protein>
    <recommendedName>
        <fullName evidence="3">STAS/SEC14 domain-containing protein</fullName>
    </recommendedName>
</protein>
<keyword evidence="2" id="KW-1185">Reference proteome</keyword>
<evidence type="ECO:0008006" key="3">
    <source>
        <dbReference type="Google" id="ProtNLM"/>
    </source>
</evidence>
<sequence length="119" mass="13328">MTRVFVEQYTSKEIVNVDVSGCNPEDCIQVLNEATRLIKEKPRNSVLILANVQDTHYTKETVLAVKNFAMSNTPYVKGSAVLGIDGAKQAILATVRFLTLHEIKSFDTREEAKDWLVSL</sequence>
<proteinExistence type="predicted"/>
<dbReference type="Gene3D" id="3.40.50.10600">
    <property type="entry name" value="SpoIIaa-like domains"/>
    <property type="match status" value="1"/>
</dbReference>
<evidence type="ECO:0000313" key="2">
    <source>
        <dbReference type="Proteomes" id="UP000050430"/>
    </source>
</evidence>
<comment type="caution">
    <text evidence="1">The sequence shown here is derived from an EMBL/GenBank/DDBJ whole genome shotgun (WGS) entry which is preliminary data.</text>
</comment>
<gene>
    <name evidence="1" type="ORF">ADM99_09420</name>
</gene>
<dbReference type="OrthoDB" id="982891at2"/>
<reference evidence="1 2" key="1">
    <citation type="submission" date="2015-07" db="EMBL/GenBank/DDBJ databases">
        <title>Genome sequence of Leptolinea tardivitalis DSM 16556.</title>
        <authorList>
            <person name="Hemp J."/>
            <person name="Ward L.M."/>
            <person name="Pace L.A."/>
            <person name="Fischer W.W."/>
        </authorList>
    </citation>
    <scope>NUCLEOTIDE SEQUENCE [LARGE SCALE GENOMIC DNA]</scope>
    <source>
        <strain evidence="1 2">YMTK-2</strain>
    </source>
</reference>
<dbReference type="AlphaFoldDB" id="A0A0P6X917"/>
<dbReference type="RefSeq" id="WP_062420267.1">
    <property type="nucleotide sequence ID" value="NZ_BBYA01000001.1"/>
</dbReference>
<dbReference type="Proteomes" id="UP000050430">
    <property type="component" value="Unassembled WGS sequence"/>
</dbReference>
<organism evidence="1 2">
    <name type="scientific">Leptolinea tardivitalis</name>
    <dbReference type="NCBI Taxonomy" id="229920"/>
    <lineage>
        <taxon>Bacteria</taxon>
        <taxon>Bacillati</taxon>
        <taxon>Chloroflexota</taxon>
        <taxon>Anaerolineae</taxon>
        <taxon>Anaerolineales</taxon>
        <taxon>Anaerolineaceae</taxon>
        <taxon>Leptolinea</taxon>
    </lineage>
</organism>